<gene>
    <name evidence="5" type="ORF">Dace_1684</name>
</gene>
<dbReference type="AlphaFoldDB" id="Q1K0Y8"/>
<comment type="caution">
    <text evidence="5">The sequence shown here is derived from an EMBL/GenBank/DDBJ whole genome shotgun (WGS) entry which is preliminary data.</text>
</comment>
<dbReference type="RefSeq" id="WP_005999446.1">
    <property type="nucleotide sequence ID" value="NZ_AAEW02000006.1"/>
</dbReference>
<reference evidence="5" key="2">
    <citation type="submission" date="2006-05" db="EMBL/GenBank/DDBJ databases">
        <title>Sequencing of the draft genome and assembly of Desulfuromonas acetoxidans DSM 684.</title>
        <authorList>
            <consortium name="US DOE Joint Genome Institute (JGI-PGF)"/>
            <person name="Copeland A."/>
            <person name="Lucas S."/>
            <person name="Lapidus A."/>
            <person name="Barry K."/>
            <person name="Detter J.C."/>
            <person name="Glavina del Rio T."/>
            <person name="Hammon N."/>
            <person name="Israni S."/>
            <person name="Dalin E."/>
            <person name="Tice H."/>
            <person name="Bruce D."/>
            <person name="Pitluck S."/>
            <person name="Richardson P."/>
        </authorList>
    </citation>
    <scope>NUCLEOTIDE SEQUENCE [LARGE SCALE GENOMIC DNA]</scope>
    <source>
        <strain evidence="5">DSM 684</strain>
    </source>
</reference>
<dbReference type="InterPro" id="IPR049516">
    <property type="entry name" value="FAD-depend_C"/>
</dbReference>
<feature type="domain" description="FAD-dependent oxidoreductase 2 FAD-binding" evidence="3">
    <location>
        <begin position="101"/>
        <end position="135"/>
    </location>
</feature>
<dbReference type="InterPro" id="IPR028348">
    <property type="entry name" value="FAD-binding_protein"/>
</dbReference>
<dbReference type="Proteomes" id="UP000005695">
    <property type="component" value="Unassembled WGS sequence"/>
</dbReference>
<dbReference type="InterPro" id="IPR036188">
    <property type="entry name" value="FAD/NAD-bd_sf"/>
</dbReference>
<dbReference type="EMBL" id="AAEW02000006">
    <property type="protein sequence ID" value="EAT16220.1"/>
    <property type="molecule type" value="Genomic_DNA"/>
</dbReference>
<protein>
    <submittedName>
        <fullName evidence="5">FAD dependent oxidoreductase</fullName>
    </submittedName>
</protein>
<evidence type="ECO:0000313" key="6">
    <source>
        <dbReference type="Proteomes" id="UP000005695"/>
    </source>
</evidence>
<dbReference type="GO" id="GO:0016491">
    <property type="term" value="F:oxidoreductase activity"/>
    <property type="evidence" value="ECO:0007669"/>
    <property type="project" value="UniProtKB-KW"/>
</dbReference>
<proteinExistence type="predicted"/>
<evidence type="ECO:0000259" key="4">
    <source>
        <dbReference type="Pfam" id="PF21688"/>
    </source>
</evidence>
<dbReference type="InterPro" id="IPR003953">
    <property type="entry name" value="FAD-dep_OxRdtase_2_FAD-bd"/>
</dbReference>
<dbReference type="Gene3D" id="3.50.50.60">
    <property type="entry name" value="FAD/NAD(P)-binding domain"/>
    <property type="match status" value="2"/>
</dbReference>
<evidence type="ECO:0000256" key="1">
    <source>
        <dbReference type="ARBA" id="ARBA00022630"/>
    </source>
</evidence>
<dbReference type="PANTHER" id="PTHR42842:SF3">
    <property type="entry name" value="FAD_NAD(P)-BINDING OXIDOREDUCTASE FAMILY PROTEIN"/>
    <property type="match status" value="1"/>
</dbReference>
<sequence>MATVCYQLREVTLSLEEEENGLGARVAETLGIKRTQICQWHIVRRGIDARRKGRILRVYTVQFTVDAALEITHGQLNKRLVEVEPTATIDVFTPTARAKKVVVVGMGPAGLFAALTLARCGHQVCLVERGRPVEQRVADVENFWAGGPLNPHSNVQFGEGGAGTFSDGKLTTRLKHPLTRTILETLVTFGAPEQILSEAKPHVGTDRLRCVLLNFRKELERLGVELRYTCCVTDLLGTAQHVQGVIFNHQEELPCDAVVLAVGHSARDTYAWLERRGVAMEPKPFAVGVRVEHPATLINRIQYGIERHRNLPTADYALTYNDRETGRGVYSFCMCPGGEVVQSSSEPDSVVVNGMSHYRRAGTLSNSALVVSVRREDFADDSPLAGVRFQQHWERRAFELAGRDYRAPAQNLLNFLGQKGGSVVSSCRPGVVDAPLEQTLPDFVSQGLQRALPHFNRKMRGFITSEATLVGIETRTSAPVRIVRRQDGQSATWAGLYPCGEGAGYAGGIMSAALDGIQQALAIHHCDDHSSTGDTCFE</sequence>
<accession>Q1K0Y8</accession>
<evidence type="ECO:0000313" key="5">
    <source>
        <dbReference type="EMBL" id="EAT16220.1"/>
    </source>
</evidence>
<keyword evidence="6" id="KW-1185">Reference proteome</keyword>
<evidence type="ECO:0000256" key="2">
    <source>
        <dbReference type="ARBA" id="ARBA00023002"/>
    </source>
</evidence>
<keyword evidence="2" id="KW-0560">Oxidoreductase</keyword>
<organism evidence="5 6">
    <name type="scientific">Desulfuromonas acetoxidans (strain DSM 684 / 11070)</name>
    <dbReference type="NCBI Taxonomy" id="281689"/>
    <lineage>
        <taxon>Bacteria</taxon>
        <taxon>Pseudomonadati</taxon>
        <taxon>Thermodesulfobacteriota</taxon>
        <taxon>Desulfuromonadia</taxon>
        <taxon>Desulfuromonadales</taxon>
        <taxon>Desulfuromonadaceae</taxon>
        <taxon>Desulfuromonas</taxon>
    </lineage>
</organism>
<dbReference type="PANTHER" id="PTHR42842">
    <property type="entry name" value="FAD/NAD(P)-BINDING OXIDOREDUCTASE"/>
    <property type="match status" value="1"/>
</dbReference>
<name>Q1K0Y8_DESA6</name>
<dbReference type="Pfam" id="PF00890">
    <property type="entry name" value="FAD_binding_2"/>
    <property type="match status" value="1"/>
</dbReference>
<dbReference type="PRINTS" id="PR00419">
    <property type="entry name" value="ADXRDTASE"/>
</dbReference>
<evidence type="ECO:0000259" key="3">
    <source>
        <dbReference type="Pfam" id="PF00890"/>
    </source>
</evidence>
<dbReference type="OrthoDB" id="9772594at2"/>
<feature type="domain" description="FAD-dependent protein C-terminal" evidence="4">
    <location>
        <begin position="284"/>
        <end position="476"/>
    </location>
</feature>
<dbReference type="PIRSF" id="PIRSF038984">
    <property type="entry name" value="FAD_binding_protein"/>
    <property type="match status" value="1"/>
</dbReference>
<dbReference type="SUPFAM" id="SSF51905">
    <property type="entry name" value="FAD/NAD(P)-binding domain"/>
    <property type="match status" value="1"/>
</dbReference>
<dbReference type="Gene3D" id="3.30.70.2700">
    <property type="match status" value="1"/>
</dbReference>
<dbReference type="Pfam" id="PF21688">
    <property type="entry name" value="FAD-depend_C"/>
    <property type="match status" value="1"/>
</dbReference>
<reference evidence="5" key="1">
    <citation type="submission" date="2006-05" db="EMBL/GenBank/DDBJ databases">
        <title>Annotation of the draft genome assembly of Desulfuromonas acetoxidans DSM 684.</title>
        <authorList>
            <consortium name="US DOE Joint Genome Institute (JGI-ORNL)"/>
            <person name="Larimer F."/>
            <person name="Land M."/>
            <person name="Hauser L."/>
        </authorList>
    </citation>
    <scope>NUCLEOTIDE SEQUENCE [LARGE SCALE GENOMIC DNA]</scope>
    <source>
        <strain evidence="5">DSM 684</strain>
    </source>
</reference>
<keyword evidence="1" id="KW-0285">Flavoprotein</keyword>